<evidence type="ECO:0008006" key="3">
    <source>
        <dbReference type="Google" id="ProtNLM"/>
    </source>
</evidence>
<sequence length="242" mass="26312">MSFREKVRLAFSRGDNDVVVRLSEAAIDRARATGNLADEVEAHYNLARVALRDDDLPRATALAREGLAVALRSDDRGLQERPRHVLAAVARMSGDLARSRTLYQELILLNEALEQPKLAHTNYHNLAFCEVGLGNLDVARTLFAACRERVFRHGWDDLVPYVYMAAAAVASAEGDHPKAARMIGTANEAFAALGQVPDPDDAADLDTVRDAAIRALGPAGFADQCSQGQLHHSDTAFDNGVR</sequence>
<comment type="caution">
    <text evidence="1">The sequence shown here is derived from an EMBL/GenBank/DDBJ whole genome shotgun (WGS) entry which is preliminary data.</text>
</comment>
<dbReference type="RefSeq" id="WP_120319123.1">
    <property type="nucleotide sequence ID" value="NZ_BONH01000075.1"/>
</dbReference>
<name>A0A8J3KQR5_9ACTN</name>
<gene>
    <name evidence="1" type="ORF">Cci01nite_82720</name>
</gene>
<dbReference type="Gene3D" id="1.25.40.10">
    <property type="entry name" value="Tetratricopeptide repeat domain"/>
    <property type="match status" value="1"/>
</dbReference>
<protein>
    <recommendedName>
        <fullName evidence="3">Tetratricopeptide repeat protein</fullName>
    </recommendedName>
</protein>
<evidence type="ECO:0000313" key="1">
    <source>
        <dbReference type="EMBL" id="GIG03179.1"/>
    </source>
</evidence>
<evidence type="ECO:0000313" key="2">
    <source>
        <dbReference type="Proteomes" id="UP000659904"/>
    </source>
</evidence>
<keyword evidence="2" id="KW-1185">Reference proteome</keyword>
<dbReference type="EMBL" id="BONH01000075">
    <property type="protein sequence ID" value="GIG03179.1"/>
    <property type="molecule type" value="Genomic_DNA"/>
</dbReference>
<reference evidence="1 2" key="1">
    <citation type="submission" date="2021-01" db="EMBL/GenBank/DDBJ databases">
        <title>Whole genome shotgun sequence of Catellatospora citrea NBRC 14495.</title>
        <authorList>
            <person name="Komaki H."/>
            <person name="Tamura T."/>
        </authorList>
    </citation>
    <scope>NUCLEOTIDE SEQUENCE [LARGE SCALE GENOMIC DNA]</scope>
    <source>
        <strain evidence="1 2">NBRC 14495</strain>
    </source>
</reference>
<accession>A0A8J3KQR5</accession>
<organism evidence="1 2">
    <name type="scientific">Catellatospora citrea</name>
    <dbReference type="NCBI Taxonomy" id="53366"/>
    <lineage>
        <taxon>Bacteria</taxon>
        <taxon>Bacillati</taxon>
        <taxon>Actinomycetota</taxon>
        <taxon>Actinomycetes</taxon>
        <taxon>Micromonosporales</taxon>
        <taxon>Micromonosporaceae</taxon>
        <taxon>Catellatospora</taxon>
    </lineage>
</organism>
<dbReference type="SUPFAM" id="SSF48452">
    <property type="entry name" value="TPR-like"/>
    <property type="match status" value="2"/>
</dbReference>
<dbReference type="InterPro" id="IPR011990">
    <property type="entry name" value="TPR-like_helical_dom_sf"/>
</dbReference>
<dbReference type="Proteomes" id="UP000659904">
    <property type="component" value="Unassembled WGS sequence"/>
</dbReference>
<dbReference type="AlphaFoldDB" id="A0A8J3KQR5"/>
<proteinExistence type="predicted"/>